<proteinExistence type="predicted"/>
<dbReference type="AlphaFoldDB" id="A0A0K2TFA8"/>
<dbReference type="Gene3D" id="3.30.420.10">
    <property type="entry name" value="Ribonuclease H-like superfamily/Ribonuclease H"/>
    <property type="match status" value="1"/>
</dbReference>
<protein>
    <submittedName>
        <fullName evidence="1">Uncharacterized protein</fullName>
    </submittedName>
</protein>
<accession>A0A0K2TFA8</accession>
<organism evidence="1">
    <name type="scientific">Lepeophtheirus salmonis</name>
    <name type="common">Salmon louse</name>
    <name type="synonym">Caligus salmonis</name>
    <dbReference type="NCBI Taxonomy" id="72036"/>
    <lineage>
        <taxon>Eukaryota</taxon>
        <taxon>Metazoa</taxon>
        <taxon>Ecdysozoa</taxon>
        <taxon>Arthropoda</taxon>
        <taxon>Crustacea</taxon>
        <taxon>Multicrustacea</taxon>
        <taxon>Hexanauplia</taxon>
        <taxon>Copepoda</taxon>
        <taxon>Siphonostomatoida</taxon>
        <taxon>Caligidae</taxon>
        <taxon>Lepeophtheirus</taxon>
    </lineage>
</organism>
<dbReference type="EMBL" id="HACA01007169">
    <property type="protein sequence ID" value="CDW24530.1"/>
    <property type="molecule type" value="Transcribed_RNA"/>
</dbReference>
<dbReference type="EMBL" id="HACA01007170">
    <property type="protein sequence ID" value="CDW24531.1"/>
    <property type="molecule type" value="Transcribed_RNA"/>
</dbReference>
<name>A0A0K2TFA8_LEPSM</name>
<dbReference type="GO" id="GO:0003676">
    <property type="term" value="F:nucleic acid binding"/>
    <property type="evidence" value="ECO:0007669"/>
    <property type="project" value="InterPro"/>
</dbReference>
<dbReference type="InterPro" id="IPR036397">
    <property type="entry name" value="RNaseH_sf"/>
</dbReference>
<evidence type="ECO:0000313" key="1">
    <source>
        <dbReference type="EMBL" id="CDW24530.1"/>
    </source>
</evidence>
<sequence>MNRSRAHVKRTFRAKHPAQVMVLGVVASDGSKMATYFFKANEKVDMDTYYKVLRYPILPWLKSTFPGDNYVLTKTAPPHTRPRRCNISARRTCVPSGRPDFRPLSSPDVNPLDFAVWCFLERKTNKTSQQNV</sequence>
<reference evidence="1" key="1">
    <citation type="submission" date="2014-05" db="EMBL/GenBank/DDBJ databases">
        <authorList>
            <person name="Chronopoulou M."/>
        </authorList>
    </citation>
    <scope>NUCLEOTIDE SEQUENCE</scope>
    <source>
        <tissue evidence="1">Whole organism</tissue>
    </source>
</reference>